<keyword evidence="2" id="KW-0808">Transferase</keyword>
<evidence type="ECO:0000256" key="2">
    <source>
        <dbReference type="ARBA" id="ARBA00022679"/>
    </source>
</evidence>
<evidence type="ECO:0000313" key="9">
    <source>
        <dbReference type="Proteomes" id="UP000567179"/>
    </source>
</evidence>
<dbReference type="GO" id="GO:0004674">
    <property type="term" value="F:protein serine/threonine kinase activity"/>
    <property type="evidence" value="ECO:0007669"/>
    <property type="project" value="UniProtKB-KW"/>
</dbReference>
<keyword evidence="1" id="KW-0723">Serine/threonine-protein kinase</keyword>
<keyword evidence="9" id="KW-1185">Reference proteome</keyword>
<dbReference type="SMART" id="SM00811">
    <property type="entry name" value="Alpha_kinase"/>
    <property type="match status" value="1"/>
</dbReference>
<dbReference type="SUPFAM" id="SSF56112">
    <property type="entry name" value="Protein kinase-like (PK-like)"/>
    <property type="match status" value="1"/>
</dbReference>
<proteinExistence type="predicted"/>
<feature type="region of interest" description="Disordered" evidence="6">
    <location>
        <begin position="318"/>
        <end position="437"/>
    </location>
</feature>
<name>A0A8H5B8A7_9AGAR</name>
<gene>
    <name evidence="8" type="ORF">D9619_010621</name>
</gene>
<dbReference type="PROSITE" id="PS51158">
    <property type="entry name" value="ALPHA_KINASE"/>
    <property type="match status" value="1"/>
</dbReference>
<dbReference type="GO" id="GO:0005524">
    <property type="term" value="F:ATP binding"/>
    <property type="evidence" value="ECO:0007669"/>
    <property type="project" value="UniProtKB-KW"/>
</dbReference>
<evidence type="ECO:0000256" key="3">
    <source>
        <dbReference type="ARBA" id="ARBA00022741"/>
    </source>
</evidence>
<dbReference type="InterPro" id="IPR051852">
    <property type="entry name" value="Alpha-type_PK"/>
</dbReference>
<dbReference type="Proteomes" id="UP000567179">
    <property type="component" value="Unassembled WGS sequence"/>
</dbReference>
<keyword evidence="4" id="KW-0418">Kinase</keyword>
<feature type="compositionally biased region" description="Polar residues" evidence="6">
    <location>
        <begin position="396"/>
        <end position="435"/>
    </location>
</feature>
<accession>A0A8H5B8A7</accession>
<dbReference type="EMBL" id="JAACJJ010000030">
    <property type="protein sequence ID" value="KAF5318486.1"/>
    <property type="molecule type" value="Genomic_DNA"/>
</dbReference>
<dbReference type="CDD" id="cd04515">
    <property type="entry name" value="Alpha_kinase"/>
    <property type="match status" value="1"/>
</dbReference>
<dbReference type="InterPro" id="IPR011009">
    <property type="entry name" value="Kinase-like_dom_sf"/>
</dbReference>
<feature type="region of interest" description="Disordered" evidence="6">
    <location>
        <begin position="65"/>
        <end position="96"/>
    </location>
</feature>
<evidence type="ECO:0000259" key="7">
    <source>
        <dbReference type="PROSITE" id="PS51158"/>
    </source>
</evidence>
<feature type="compositionally biased region" description="Polar residues" evidence="6">
    <location>
        <begin position="65"/>
        <end position="95"/>
    </location>
</feature>
<comment type="caution">
    <text evidence="8">The sequence shown here is derived from an EMBL/GenBank/DDBJ whole genome shotgun (WGS) entry which is preliminary data.</text>
</comment>
<evidence type="ECO:0000313" key="8">
    <source>
        <dbReference type="EMBL" id="KAF5318486.1"/>
    </source>
</evidence>
<protein>
    <recommendedName>
        <fullName evidence="7">Alpha-type protein kinase domain-containing protein</fullName>
    </recommendedName>
</protein>
<keyword evidence="3" id="KW-0547">Nucleotide-binding</keyword>
<dbReference type="AlphaFoldDB" id="A0A8H5B8A7"/>
<evidence type="ECO:0000256" key="6">
    <source>
        <dbReference type="SAM" id="MobiDB-lite"/>
    </source>
</evidence>
<feature type="compositionally biased region" description="Basic residues" evidence="6">
    <location>
        <begin position="779"/>
        <end position="789"/>
    </location>
</feature>
<evidence type="ECO:0000256" key="1">
    <source>
        <dbReference type="ARBA" id="ARBA00022527"/>
    </source>
</evidence>
<reference evidence="8 9" key="1">
    <citation type="journal article" date="2020" name="ISME J.">
        <title>Uncovering the hidden diversity of litter-decomposition mechanisms in mushroom-forming fungi.</title>
        <authorList>
            <person name="Floudas D."/>
            <person name="Bentzer J."/>
            <person name="Ahren D."/>
            <person name="Johansson T."/>
            <person name="Persson P."/>
            <person name="Tunlid A."/>
        </authorList>
    </citation>
    <scope>NUCLEOTIDE SEQUENCE [LARGE SCALE GENOMIC DNA]</scope>
    <source>
        <strain evidence="8 9">CBS 101986</strain>
    </source>
</reference>
<organism evidence="8 9">
    <name type="scientific">Psilocybe cf. subviscida</name>
    <dbReference type="NCBI Taxonomy" id="2480587"/>
    <lineage>
        <taxon>Eukaryota</taxon>
        <taxon>Fungi</taxon>
        <taxon>Dikarya</taxon>
        <taxon>Basidiomycota</taxon>
        <taxon>Agaricomycotina</taxon>
        <taxon>Agaricomycetes</taxon>
        <taxon>Agaricomycetidae</taxon>
        <taxon>Agaricales</taxon>
        <taxon>Agaricineae</taxon>
        <taxon>Strophariaceae</taxon>
        <taxon>Psilocybe</taxon>
    </lineage>
</organism>
<dbReference type="Gene3D" id="3.20.200.10">
    <property type="entry name" value="MHCK/EF2 kinase"/>
    <property type="match status" value="1"/>
</dbReference>
<feature type="compositionally biased region" description="Acidic residues" evidence="6">
    <location>
        <begin position="355"/>
        <end position="369"/>
    </location>
</feature>
<dbReference type="OrthoDB" id="2658733at2759"/>
<evidence type="ECO:0000256" key="5">
    <source>
        <dbReference type="ARBA" id="ARBA00022840"/>
    </source>
</evidence>
<dbReference type="PANTHER" id="PTHR45992">
    <property type="entry name" value="EUKARYOTIC ELONGATION FACTOR 2 KINASE-RELATED"/>
    <property type="match status" value="1"/>
</dbReference>
<feature type="region of interest" description="Disordered" evidence="6">
    <location>
        <begin position="742"/>
        <end position="800"/>
    </location>
</feature>
<dbReference type="InterPro" id="IPR004166">
    <property type="entry name" value="a-kinase_dom"/>
</dbReference>
<feature type="compositionally biased region" description="Polar residues" evidence="6">
    <location>
        <begin position="320"/>
        <end position="330"/>
    </location>
</feature>
<keyword evidence="5" id="KW-0067">ATP-binding</keyword>
<sequence>MAEGEGPGFAVKMTTDGGNVCQRCKVSQPPEVKLIHVRDSGSTGGKDCCPGCHKHYTRRFRAFSATTSSGSLSHAHTESTGMKIHQNNSDSQRGTGSKKIVALGNLSGSSRSRYSNMGPPALIPRGPNVQTPFRINLHRGGGSLLDSFLAKVKEKGLGEGYQPVHSHYELLRQTMQKLAYSQGRTDTFTLEAQLRYIKGRKTTPELAGPSGCMETLGSIPTSVGVGDLKLAALTVIYPAFKKWSHDYGISLDDVKLRSQKWVEFVPKDPDIDAVRDQCYTFTGKQPKLKSNAHITVYLSITEELYNKIDEHISTHELQAAESSDGNTEAQKSGRCPQPKRQRLNETKSQESNAYTDDDLDDVSDEENQIELEPVRKVVHKVTDNQLRPLVPKPRLSTKNTSGLTPSHPTPLSENQVNATQPSHSERPLQSQNQAESGEYDPRWLLALSGVKKIGRSTVSELLSKTTTISAVVYHADLSLEDLLDNPDILGDDPRSSNAFSSTPTTFEFPVDPQTHYGAFKLAFKARSSEPLFNSGTRIVCMKQVYYISPSTGVKKPCDPAKQVHDLLAELTCLIWAKGLLELTYKSIRKMKEYFPGVPAMRFAKAGLALSQDPNKGTTVYLVEEYISSAEGKFRKYINNTSAVPLVDTLPDEYHQQALFLSFAQHMQYLKTDGLAYVSDLQGSLSTLTDPQIITAMKTNFAKGNINHGKFEEQHLCNDFCKWFGLKPFTAQLKKDEQPDDYYVVSSGENHAPGSPPTPSQSAPTIPAATDANKTNQGKARGRPRGRGRGRGITTMGAASSDRVLRSKVVTMGQSLAPSDMEISVDAGPA</sequence>
<evidence type="ECO:0000256" key="4">
    <source>
        <dbReference type="ARBA" id="ARBA00022777"/>
    </source>
</evidence>
<feature type="domain" description="Alpha-type protein kinase" evidence="7">
    <location>
        <begin position="491"/>
        <end position="728"/>
    </location>
</feature>
<dbReference type="Pfam" id="PF02816">
    <property type="entry name" value="Alpha_kinase"/>
    <property type="match status" value="1"/>
</dbReference>